<evidence type="ECO:0000256" key="1">
    <source>
        <dbReference type="SAM" id="MobiDB-lite"/>
    </source>
</evidence>
<dbReference type="OrthoDB" id="5288586at2759"/>
<accession>A0A8H3TN58</accession>
<evidence type="ECO:0000256" key="2">
    <source>
        <dbReference type="SAM" id="Phobius"/>
    </source>
</evidence>
<sequence>MTIIRRGVSWCGRTRTIWRLTRLDDELDGHHLVIPLVVITFVTGVSSPFLCNSGRKHLIPLLSTQALDAACYADLSTFAANQTGNVIIISVDIANIAPPGHRTLYNGLSLAGYSIAAVIAGQLGNHLGPRRRYILMISHATQVAILAVGLALLYADIIVSRSVVLLLLFATAAGLQVSQARQSGVSEIPTAMFSTPLVDLLVDPHLFKFSLTDPLVRGRNRRLAHIVSMIVGGFCGAFLRKAKGSEAVLLLAVIIKTMITAVFWALPSPAEEKARKEEDRPMELHSTSNSELTVQRDSDI</sequence>
<organism evidence="3 4">
    <name type="scientific">Naganishia liquefaciens</name>
    <dbReference type="NCBI Taxonomy" id="104408"/>
    <lineage>
        <taxon>Eukaryota</taxon>
        <taxon>Fungi</taxon>
        <taxon>Dikarya</taxon>
        <taxon>Basidiomycota</taxon>
        <taxon>Agaricomycotina</taxon>
        <taxon>Tremellomycetes</taxon>
        <taxon>Filobasidiales</taxon>
        <taxon>Filobasidiaceae</taxon>
        <taxon>Naganishia</taxon>
    </lineage>
</organism>
<feature type="compositionally biased region" description="Basic and acidic residues" evidence="1">
    <location>
        <begin position="273"/>
        <end position="283"/>
    </location>
</feature>
<evidence type="ECO:0000313" key="3">
    <source>
        <dbReference type="EMBL" id="GHJ83781.1"/>
    </source>
</evidence>
<dbReference type="PANTHER" id="PTHR37488">
    <property type="entry name" value="DUF1275 DOMAIN-CONTAINING PROTEIN"/>
    <property type="match status" value="1"/>
</dbReference>
<comment type="caution">
    <text evidence="3">The sequence shown here is derived from an EMBL/GenBank/DDBJ whole genome shotgun (WGS) entry which is preliminary data.</text>
</comment>
<dbReference type="PANTHER" id="PTHR37488:SF2">
    <property type="entry name" value="DUF1275 DOMAIN-CONTAINING PROTEIN"/>
    <property type="match status" value="1"/>
</dbReference>
<keyword evidence="2" id="KW-0812">Transmembrane</keyword>
<dbReference type="Proteomes" id="UP000620104">
    <property type="component" value="Unassembled WGS sequence"/>
</dbReference>
<proteinExistence type="predicted"/>
<feature type="transmembrane region" description="Helical" evidence="2">
    <location>
        <begin position="133"/>
        <end position="152"/>
    </location>
</feature>
<keyword evidence="2" id="KW-0472">Membrane</keyword>
<feature type="region of interest" description="Disordered" evidence="1">
    <location>
        <begin position="273"/>
        <end position="300"/>
    </location>
</feature>
<protein>
    <recommendedName>
        <fullName evidence="5">DUF1275 domain-containing protein</fullName>
    </recommendedName>
</protein>
<dbReference type="Pfam" id="PF06912">
    <property type="entry name" value="DUF1275"/>
    <property type="match status" value="1"/>
</dbReference>
<dbReference type="EMBL" id="BLZA01000005">
    <property type="protein sequence ID" value="GHJ83781.1"/>
    <property type="molecule type" value="Genomic_DNA"/>
</dbReference>
<gene>
    <name evidence="3" type="ORF">NliqN6_0183</name>
</gene>
<keyword evidence="4" id="KW-1185">Reference proteome</keyword>
<name>A0A8H3TN58_9TREE</name>
<keyword evidence="2" id="KW-1133">Transmembrane helix</keyword>
<evidence type="ECO:0000313" key="4">
    <source>
        <dbReference type="Proteomes" id="UP000620104"/>
    </source>
</evidence>
<dbReference type="AlphaFoldDB" id="A0A8H3TN58"/>
<dbReference type="InterPro" id="IPR010699">
    <property type="entry name" value="DUF1275"/>
</dbReference>
<feature type="transmembrane region" description="Helical" evidence="2">
    <location>
        <begin position="158"/>
        <end position="177"/>
    </location>
</feature>
<evidence type="ECO:0008006" key="5">
    <source>
        <dbReference type="Google" id="ProtNLM"/>
    </source>
</evidence>
<feature type="transmembrane region" description="Helical" evidence="2">
    <location>
        <begin position="247"/>
        <end position="266"/>
    </location>
</feature>
<reference evidence="3" key="1">
    <citation type="submission" date="2020-07" db="EMBL/GenBank/DDBJ databases">
        <title>Draft Genome Sequence of a Deep-Sea Yeast, Naganishia (Cryptococcus) liquefaciens strain N6.</title>
        <authorList>
            <person name="Han Y.W."/>
            <person name="Kajitani R."/>
            <person name="Morimoto H."/>
            <person name="Parhat M."/>
            <person name="Tsubouchi H."/>
            <person name="Bakenova O."/>
            <person name="Ogata M."/>
            <person name="Argunhan B."/>
            <person name="Aoki R."/>
            <person name="Kajiwara S."/>
            <person name="Itoh T."/>
            <person name="Iwasaki H."/>
        </authorList>
    </citation>
    <scope>NUCLEOTIDE SEQUENCE</scope>
    <source>
        <strain evidence="3">N6</strain>
    </source>
</reference>
<feature type="transmembrane region" description="Helical" evidence="2">
    <location>
        <begin position="223"/>
        <end position="241"/>
    </location>
</feature>